<dbReference type="PANTHER" id="PTHR14586">
    <property type="entry name" value="THIAMINE-TRIPHOSPHATASE"/>
    <property type="match status" value="1"/>
</dbReference>
<dbReference type="GO" id="GO:0050333">
    <property type="term" value="F:thiamine triphosphate phosphatase activity"/>
    <property type="evidence" value="ECO:0007669"/>
    <property type="project" value="InterPro"/>
</dbReference>
<sequence length="213" mass="24539">LPRQPRVLAVERKFIPTSESIARLRSNIGQPRFRHIRELGVSHSHEIYYDRDNALNSQGIYVRLRNGKWEAKVRTSGDYTNSRFEEYDDLEEIRRVVRKALEPTGGFVDTWQMGLSPWAEFKTKRETWDVRSTTALSAFRVVIDQTDFGHAIGEVKLCESLHGHVDQPLPVGELKSEQTGLDLDHKIEAFMRAYKWAFPNVNGEGMGKLSAYF</sequence>
<evidence type="ECO:0000259" key="1">
    <source>
        <dbReference type="Pfam" id="PF01928"/>
    </source>
</evidence>
<keyword evidence="3" id="KW-1185">Reference proteome</keyword>
<feature type="non-terminal residue" evidence="2">
    <location>
        <position position="213"/>
    </location>
</feature>
<dbReference type="GO" id="GO:0000287">
    <property type="term" value="F:magnesium ion binding"/>
    <property type="evidence" value="ECO:0007669"/>
    <property type="project" value="TreeGrafter"/>
</dbReference>
<dbReference type="InterPro" id="IPR033469">
    <property type="entry name" value="CYTH-like_dom_sf"/>
</dbReference>
<dbReference type="AlphaFoldDB" id="A0A1Y2A8P2"/>
<dbReference type="GO" id="GO:0042357">
    <property type="term" value="P:thiamine diphosphate metabolic process"/>
    <property type="evidence" value="ECO:0007669"/>
    <property type="project" value="TreeGrafter"/>
</dbReference>
<dbReference type="SUPFAM" id="SSF55154">
    <property type="entry name" value="CYTH-like phosphatases"/>
    <property type="match status" value="1"/>
</dbReference>
<evidence type="ECO:0000313" key="3">
    <source>
        <dbReference type="Proteomes" id="UP000193144"/>
    </source>
</evidence>
<dbReference type="EMBL" id="MCFA01000005">
    <property type="protein sequence ID" value="ORY18871.1"/>
    <property type="molecule type" value="Genomic_DNA"/>
</dbReference>
<feature type="domain" description="CYTH" evidence="1">
    <location>
        <begin position="10"/>
        <end position="162"/>
    </location>
</feature>
<gene>
    <name evidence="2" type="ORF">BCR34DRAFT_449931</name>
</gene>
<proteinExistence type="predicted"/>
<dbReference type="InterPro" id="IPR039582">
    <property type="entry name" value="THTPA"/>
</dbReference>
<reference evidence="2 3" key="1">
    <citation type="submission" date="2016-07" db="EMBL/GenBank/DDBJ databases">
        <title>Pervasive Adenine N6-methylation of Active Genes in Fungi.</title>
        <authorList>
            <consortium name="DOE Joint Genome Institute"/>
            <person name="Mondo S.J."/>
            <person name="Dannebaum R.O."/>
            <person name="Kuo R.C."/>
            <person name="Labutti K."/>
            <person name="Haridas S."/>
            <person name="Kuo A."/>
            <person name="Salamov A."/>
            <person name="Ahrendt S.R."/>
            <person name="Lipzen A."/>
            <person name="Sullivan W."/>
            <person name="Andreopoulos W.B."/>
            <person name="Clum A."/>
            <person name="Lindquist E."/>
            <person name="Daum C."/>
            <person name="Ramamoorthy G.K."/>
            <person name="Gryganskyi A."/>
            <person name="Culley D."/>
            <person name="Magnuson J.K."/>
            <person name="James T.Y."/>
            <person name="O'Malley M.A."/>
            <person name="Stajich J.E."/>
            <person name="Spatafora J.W."/>
            <person name="Visel A."/>
            <person name="Grigoriev I.V."/>
        </authorList>
    </citation>
    <scope>NUCLEOTIDE SEQUENCE [LARGE SCALE GENOMIC DNA]</scope>
    <source>
        <strain evidence="2 3">CBS 115471</strain>
    </source>
</reference>
<accession>A0A1Y2A8P2</accession>
<dbReference type="OrthoDB" id="442176at2759"/>
<dbReference type="Gene3D" id="2.40.320.10">
    <property type="entry name" value="Hypothetical Protein Pfu-838710-001"/>
    <property type="match status" value="1"/>
</dbReference>
<protein>
    <submittedName>
        <fullName evidence="2">CYTH-like domain-containing protein</fullName>
    </submittedName>
</protein>
<name>A0A1Y2A8P2_9PLEO</name>
<dbReference type="InterPro" id="IPR023577">
    <property type="entry name" value="CYTH_domain"/>
</dbReference>
<feature type="non-terminal residue" evidence="2">
    <location>
        <position position="1"/>
    </location>
</feature>
<comment type="caution">
    <text evidence="2">The sequence shown here is derived from an EMBL/GenBank/DDBJ whole genome shotgun (WGS) entry which is preliminary data.</text>
</comment>
<evidence type="ECO:0000313" key="2">
    <source>
        <dbReference type="EMBL" id="ORY18871.1"/>
    </source>
</evidence>
<dbReference type="Pfam" id="PF01928">
    <property type="entry name" value="CYTH"/>
    <property type="match status" value="1"/>
</dbReference>
<dbReference type="STRING" id="1231657.A0A1Y2A8P2"/>
<dbReference type="PANTHER" id="PTHR14586:SF1">
    <property type="entry name" value="THIAMINE-TRIPHOSPHATASE"/>
    <property type="match status" value="1"/>
</dbReference>
<dbReference type="Proteomes" id="UP000193144">
    <property type="component" value="Unassembled WGS sequence"/>
</dbReference>
<organism evidence="2 3">
    <name type="scientific">Clohesyomyces aquaticus</name>
    <dbReference type="NCBI Taxonomy" id="1231657"/>
    <lineage>
        <taxon>Eukaryota</taxon>
        <taxon>Fungi</taxon>
        <taxon>Dikarya</taxon>
        <taxon>Ascomycota</taxon>
        <taxon>Pezizomycotina</taxon>
        <taxon>Dothideomycetes</taxon>
        <taxon>Pleosporomycetidae</taxon>
        <taxon>Pleosporales</taxon>
        <taxon>Lindgomycetaceae</taxon>
        <taxon>Clohesyomyces</taxon>
    </lineage>
</organism>